<evidence type="ECO:0000256" key="2">
    <source>
        <dbReference type="SAM" id="MobiDB-lite"/>
    </source>
</evidence>
<dbReference type="PROSITE" id="PS50095">
    <property type="entry name" value="PLAT"/>
    <property type="match status" value="12"/>
</dbReference>
<dbReference type="InterPro" id="IPR052970">
    <property type="entry name" value="Inner_ear_hair_cell_LOXHD"/>
</dbReference>
<comment type="caution">
    <text evidence="1">Lacks conserved residue(s) required for the propagation of feature annotation.</text>
</comment>
<dbReference type="CDD" id="cd01756">
    <property type="entry name" value="PLAT_repeat"/>
    <property type="match status" value="12"/>
</dbReference>
<comment type="caution">
    <text evidence="3">The sequence shown here is derived from an EMBL/GenBank/DDBJ whole genome shotgun (WGS) entry which is preliminary data.</text>
</comment>
<keyword evidence="4" id="KW-1185">Reference proteome</keyword>
<evidence type="ECO:0000313" key="3">
    <source>
        <dbReference type="EMBL" id="CAB4019688.1"/>
    </source>
</evidence>
<dbReference type="Proteomes" id="UP001152795">
    <property type="component" value="Unassembled WGS sequence"/>
</dbReference>
<reference evidence="3" key="1">
    <citation type="submission" date="2020-04" db="EMBL/GenBank/DDBJ databases">
        <authorList>
            <person name="Alioto T."/>
            <person name="Alioto T."/>
            <person name="Gomez Garrido J."/>
        </authorList>
    </citation>
    <scope>NUCLEOTIDE SEQUENCE</scope>
    <source>
        <strain evidence="3">A484AB</strain>
    </source>
</reference>
<evidence type="ECO:0000256" key="1">
    <source>
        <dbReference type="PROSITE-ProRule" id="PRU00152"/>
    </source>
</evidence>
<accession>A0A6S7KGR8</accession>
<feature type="non-terminal residue" evidence="3">
    <location>
        <position position="1"/>
    </location>
</feature>
<feature type="region of interest" description="Disordered" evidence="2">
    <location>
        <begin position="1374"/>
        <end position="1404"/>
    </location>
</feature>
<gene>
    <name evidence="3" type="ORF">PACLA_8A075154</name>
</gene>
<evidence type="ECO:0000313" key="4">
    <source>
        <dbReference type="Proteomes" id="UP001152795"/>
    </source>
</evidence>
<name>A0A6S7KGR8_PARCT</name>
<dbReference type="SMART" id="SM00308">
    <property type="entry name" value="LH2"/>
    <property type="match status" value="11"/>
</dbReference>
<sequence>YKYKVCTYTGDVRGAGTDANVTVTIFGEKGDTGEHCLDNSRNNFEKGRMDTFRLEGIDLGELVKLRIGHDNRGVGPGWFLDKVTVEDEGRGKVFEFPCHRWLAKDEDDRQITRELVCVNGSQQADMYITPGVPYSVHVSTGDVRNAATSANVFVVLYGGEDGQKNSGKLVLRNEKNDNFQKGRTDIFQVETADCLSPLHHITIGHDNTGLGAGWFCDKIVVDCPSTGCQQVFLCQQWIADDEGDGRLERELYESEDMRQKRRPKIVYNVWVWTSDERGAGTDANVFITLYGKKGKTDEMQIGNATDNFEQGQLDKFKVELANVGPLYKLRIRHDNSKSFADWHLEKIQVENTKTGAKFSFKCERWLSLKEDDRSIIKELPAFGEGVQPQQVFKYPVNVHTAKKTGAGTDANVFLNIFGNQGDTGERPLMFSKTNRNKFEKGNVDEFEIEAVNLKDLEKIRIGHDGKGPGAGWFLDKVVIKDPSDSLKEYNFPCERWLAKDEDDGQIIRELTLGGTSLLQTTSYKVAVRTGDVRGAGTDANVYIQIFGKQGDTGKLPLRQSENTKNKFEKGRADMFTVEAVDIGKLEMVRIGHDGKGFGAGWYLDEVTVEVPSRGEIMVFPCHRWLAEDEDDGKIERELYSSQKNNIEQKIPYEVVVHTGDVRGAGTDANVILTLYGEKGKSDEFKLRNKTDNFERAKVDKFKVESEDIGALTKIRIGHDNAGFGAAWFLDKVEISRIKPEEEGKAKKNKKKKSRSSDDDDGKANDENDYEYSFLCNRWLAKNEDDGEIVRELVPSTKSGLKRQNTLSENTYVIHVYTGDVMHAGTNANVLATVYGENGDSGERKLLKSEKHLDKFERNQEDIFTIKCITLGTLSKLKIRHDNSGMKSAWFLGKVEIEDKLKGQRYVFPCDRWLATNEDDGQISRDLPALTSEDYNAEQKRKMTRRQSSKALVDSLDLESKARLSSYEVSVVTGDISGAGTDANVYVILFGDKGESGKLDMKTSQTNKDKFERNQTDVFSLDADVGVLKKIRIGHDNKGGFAGWFLDKVEIDSKSLGTRWVFPCGRWLDKGKDDGLLERELYPVEDAEQVYTPHVPYEMTVYTGDVSGAGTNANVFIVVYGAELNTGECVLAETKKKKKGCFERGSTDQFVKELIDVGDVIEKIRVGHDGKGIGAGWFLDKVEIRRLLDDNKSATLYTFPCKRWLAKGEDDGAIVRELVPRDVTEEIVTKNGEVVANKVEHQALDVHKYRVHVITGDVKGAGTDANVFITLFGQYGDSGERPLTKSETHTDKFERGKEDIFSFEAADLGNLHKIKLRHDNAMLNPAWFVERVEIEDLTADRQFLFHCERWLAKNKEDKKIERNFYEKDYKGDRSTTMTGMSMASSLNSSPSRGDPSPSKKRSTTADEIFEKEFKDKAKKNAPLKSISYTVRVKTGDDKDGGTEAKVYIVLIGTQATTDKIDLELVQKTEFEPGTAETFSVEGVDVGEVRKVEVGHNGYSQKDGWHLKEIEIDVPTRGKVYHFPCNRWLAKDKEDGLTTRVLTASEGDQVSYKPLVPYEITVFSGDVKDAGTDSDVTFTIYGSDGATPEVKLEKGDERFERGGVDMFRMELEDVGKLRKMRIGHEGKGNRTNWYLDKVIIRNDDTGSVSVFKCNDWLSKTLGDQQLVKELPAITDGEKTLGSKCQDISKIL</sequence>
<dbReference type="OrthoDB" id="5322100at2759"/>
<dbReference type="InterPro" id="IPR036392">
    <property type="entry name" value="PLAT/LH2_dom_sf"/>
</dbReference>
<dbReference type="InterPro" id="IPR001024">
    <property type="entry name" value="PLAT/LH2_dom"/>
</dbReference>
<dbReference type="Pfam" id="PF01477">
    <property type="entry name" value="PLAT"/>
    <property type="match status" value="12"/>
</dbReference>
<feature type="compositionally biased region" description="Low complexity" evidence="2">
    <location>
        <begin position="1374"/>
        <end position="1390"/>
    </location>
</feature>
<feature type="region of interest" description="Disordered" evidence="2">
    <location>
        <begin position="741"/>
        <end position="763"/>
    </location>
</feature>
<dbReference type="PANTHER" id="PTHR45901">
    <property type="entry name" value="PROTEIN CBG12474"/>
    <property type="match status" value="1"/>
</dbReference>
<dbReference type="PANTHER" id="PTHR45901:SF3">
    <property type="entry name" value="LIPOXYGENASE HOMOLOGY DOMAIN-CONTAINING PROTEIN 1"/>
    <property type="match status" value="1"/>
</dbReference>
<dbReference type="Gene3D" id="2.40.180.10">
    <property type="entry name" value="Catalase core domain"/>
    <property type="match status" value="12"/>
</dbReference>
<organism evidence="3 4">
    <name type="scientific">Paramuricea clavata</name>
    <name type="common">Red gorgonian</name>
    <name type="synonym">Violescent sea-whip</name>
    <dbReference type="NCBI Taxonomy" id="317549"/>
    <lineage>
        <taxon>Eukaryota</taxon>
        <taxon>Metazoa</taxon>
        <taxon>Cnidaria</taxon>
        <taxon>Anthozoa</taxon>
        <taxon>Octocorallia</taxon>
        <taxon>Malacalcyonacea</taxon>
        <taxon>Plexauridae</taxon>
        <taxon>Paramuricea</taxon>
    </lineage>
</organism>
<proteinExistence type="predicted"/>
<protein>
    <submittedName>
        <fullName evidence="3">Lipoxygenase homology domain-containing 1-like</fullName>
    </submittedName>
</protein>
<dbReference type="SUPFAM" id="SSF49723">
    <property type="entry name" value="Lipase/lipooxygenase domain (PLAT/LH2 domain)"/>
    <property type="match status" value="12"/>
</dbReference>
<dbReference type="EMBL" id="CACRXK020010583">
    <property type="protein sequence ID" value="CAB4019688.1"/>
    <property type="molecule type" value="Genomic_DNA"/>
</dbReference>